<feature type="signal peptide" evidence="4">
    <location>
        <begin position="1"/>
        <end position="24"/>
    </location>
</feature>
<reference evidence="5 6" key="1">
    <citation type="submission" date="2023-06" db="EMBL/GenBank/DDBJ databases">
        <title>Paenibacillus polygonum sp. nov., an endophytic bacterium, isolated from Polygonum lapathifolium L. in Nanji Wetland National Nature Reserve, South of Poyang Lake, Jiangxi Province, China.</title>
        <authorList>
            <person name="Yu Z."/>
        </authorList>
    </citation>
    <scope>NUCLEOTIDE SEQUENCE [LARGE SCALE GENOMIC DNA]</scope>
    <source>
        <strain evidence="5 6">C31</strain>
    </source>
</reference>
<accession>A0ABY8X8X0</accession>
<name>A0ABY8X8X0_9BACL</name>
<keyword evidence="3" id="KW-0472">Membrane</keyword>
<gene>
    <name evidence="5" type="ORF">QPK24_09745</name>
</gene>
<dbReference type="PROSITE" id="PS51125">
    <property type="entry name" value="NHL"/>
    <property type="match status" value="2"/>
</dbReference>
<dbReference type="Gene3D" id="2.120.10.30">
    <property type="entry name" value="TolB, C-terminal domain"/>
    <property type="match status" value="1"/>
</dbReference>
<evidence type="ECO:0000256" key="1">
    <source>
        <dbReference type="ARBA" id="ARBA00022737"/>
    </source>
</evidence>
<evidence type="ECO:0000313" key="6">
    <source>
        <dbReference type="Proteomes" id="UP001236415"/>
    </source>
</evidence>
<dbReference type="PANTHER" id="PTHR24104:SF25">
    <property type="entry name" value="PROTEIN LIN-41"/>
    <property type="match status" value="1"/>
</dbReference>
<dbReference type="Gene3D" id="1.25.40.10">
    <property type="entry name" value="Tetratricopeptide repeat domain"/>
    <property type="match status" value="1"/>
</dbReference>
<protein>
    <submittedName>
        <fullName evidence="5">NHL repeat-containing protein</fullName>
    </submittedName>
</protein>
<keyword evidence="1" id="KW-0677">Repeat</keyword>
<dbReference type="InterPro" id="IPR011042">
    <property type="entry name" value="6-blade_b-propeller_TolB-like"/>
</dbReference>
<keyword evidence="3" id="KW-0812">Transmembrane</keyword>
<dbReference type="Proteomes" id="UP001236415">
    <property type="component" value="Chromosome"/>
</dbReference>
<dbReference type="InterPro" id="IPR050952">
    <property type="entry name" value="TRIM-NHL_E3_ligases"/>
</dbReference>
<evidence type="ECO:0000313" key="5">
    <source>
        <dbReference type="EMBL" id="WIV20926.1"/>
    </source>
</evidence>
<dbReference type="CDD" id="cd05819">
    <property type="entry name" value="NHL"/>
    <property type="match status" value="1"/>
</dbReference>
<dbReference type="InterPro" id="IPR001258">
    <property type="entry name" value="NHL_repeat"/>
</dbReference>
<sequence length="495" mass="55370">MKQAYKRLLSRTILGVAVCSMALASHGTAVLAKAPYESYTYNYYEEAVPAPDAYLPERSISGIDLGIGSFSTPQDLFVSSKGEVYIADTGNNRIVILEDDWKVKKVITTFEHDSKEDTFLSPSGVVVSEEGNLYVADTEHKRVVVLSPEGKLMQIIENPQSDLLGSSFSFVPLKLSVDAGGRIFVIARGAYEGMLQFDKSGEFIGYSGTNKVRRDFADYIWRLLASDAQKKQMQLYIPTEFSNLDMGNKGFLYATNVDPGSTEPVKRLNPSGEDVLKRYGYFEVKGDLVYRLRGASGGPSRLVDIKYWGNGMYSVLDALRGRVFTYDDEGNLLYIFGGIGTQIGTFRTPVALDRMGNKQLILDQGKETITIFQPTEYGAAIQEAVANHHAGDDQRAVEKWREVLRLNANYDIAYIGIGKSLLYDKQNKEAMEYFKLGMDRKNYSVAFKRYRKEVLQEHFGTFLTVTTGGVVLIIALRAVRSRSRRRGEQHEAGLF</sequence>
<dbReference type="PANTHER" id="PTHR24104">
    <property type="entry name" value="E3 UBIQUITIN-PROTEIN LIGASE NHLRC1-RELATED"/>
    <property type="match status" value="1"/>
</dbReference>
<feature type="repeat" description="NHL" evidence="2">
    <location>
        <begin position="68"/>
        <end position="100"/>
    </location>
</feature>
<dbReference type="SUPFAM" id="SSF63829">
    <property type="entry name" value="Calcium-dependent phosphotriesterase"/>
    <property type="match status" value="1"/>
</dbReference>
<proteinExistence type="predicted"/>
<keyword evidence="3" id="KW-1133">Transmembrane helix</keyword>
<feature type="chain" id="PRO_5046566337" evidence="4">
    <location>
        <begin position="25"/>
        <end position="495"/>
    </location>
</feature>
<dbReference type="SUPFAM" id="SSF48452">
    <property type="entry name" value="TPR-like"/>
    <property type="match status" value="1"/>
</dbReference>
<organism evidence="5 6">
    <name type="scientific">Paenibacillus polygoni</name>
    <dbReference type="NCBI Taxonomy" id="3050112"/>
    <lineage>
        <taxon>Bacteria</taxon>
        <taxon>Bacillati</taxon>
        <taxon>Bacillota</taxon>
        <taxon>Bacilli</taxon>
        <taxon>Bacillales</taxon>
        <taxon>Paenibacillaceae</taxon>
        <taxon>Paenibacillus</taxon>
    </lineage>
</organism>
<evidence type="ECO:0000256" key="3">
    <source>
        <dbReference type="SAM" id="Phobius"/>
    </source>
</evidence>
<evidence type="ECO:0000256" key="2">
    <source>
        <dbReference type="PROSITE-ProRule" id="PRU00504"/>
    </source>
</evidence>
<dbReference type="Pfam" id="PF01436">
    <property type="entry name" value="NHL"/>
    <property type="match status" value="2"/>
</dbReference>
<dbReference type="EMBL" id="CP127162">
    <property type="protein sequence ID" value="WIV20926.1"/>
    <property type="molecule type" value="Genomic_DNA"/>
</dbReference>
<dbReference type="InterPro" id="IPR011990">
    <property type="entry name" value="TPR-like_helical_dom_sf"/>
</dbReference>
<dbReference type="RefSeq" id="WP_285748240.1">
    <property type="nucleotide sequence ID" value="NZ_CP127162.1"/>
</dbReference>
<keyword evidence="4" id="KW-0732">Signal</keyword>
<evidence type="ECO:0000256" key="4">
    <source>
        <dbReference type="SAM" id="SignalP"/>
    </source>
</evidence>
<feature type="transmembrane region" description="Helical" evidence="3">
    <location>
        <begin position="459"/>
        <end position="479"/>
    </location>
</feature>
<feature type="repeat" description="NHL" evidence="2">
    <location>
        <begin position="119"/>
        <end position="149"/>
    </location>
</feature>
<keyword evidence="6" id="KW-1185">Reference proteome</keyword>